<organism evidence="1 2">
    <name type="scientific">Melia azedarach</name>
    <name type="common">Chinaberry tree</name>
    <dbReference type="NCBI Taxonomy" id="155640"/>
    <lineage>
        <taxon>Eukaryota</taxon>
        <taxon>Viridiplantae</taxon>
        <taxon>Streptophyta</taxon>
        <taxon>Embryophyta</taxon>
        <taxon>Tracheophyta</taxon>
        <taxon>Spermatophyta</taxon>
        <taxon>Magnoliopsida</taxon>
        <taxon>eudicotyledons</taxon>
        <taxon>Gunneridae</taxon>
        <taxon>Pentapetalae</taxon>
        <taxon>rosids</taxon>
        <taxon>malvids</taxon>
        <taxon>Sapindales</taxon>
        <taxon>Meliaceae</taxon>
        <taxon>Melia</taxon>
    </lineage>
</organism>
<dbReference type="Proteomes" id="UP001164539">
    <property type="component" value="Chromosome 1"/>
</dbReference>
<name>A0ACC1YXX7_MELAZ</name>
<protein>
    <submittedName>
        <fullName evidence="1">Uncharacterized protein</fullName>
    </submittedName>
</protein>
<proteinExistence type="predicted"/>
<reference evidence="1 2" key="1">
    <citation type="journal article" date="2023" name="Science">
        <title>Complex scaffold remodeling in plant triterpene biosynthesis.</title>
        <authorList>
            <person name="De La Pena R."/>
            <person name="Hodgson H."/>
            <person name="Liu J.C."/>
            <person name="Stephenson M.J."/>
            <person name="Martin A.C."/>
            <person name="Owen C."/>
            <person name="Harkess A."/>
            <person name="Leebens-Mack J."/>
            <person name="Jimenez L.E."/>
            <person name="Osbourn A."/>
            <person name="Sattely E.S."/>
        </authorList>
    </citation>
    <scope>NUCLEOTIDE SEQUENCE [LARGE SCALE GENOMIC DNA]</scope>
    <source>
        <strain evidence="2">cv. JPN11</strain>
        <tissue evidence="1">Leaf</tissue>
    </source>
</reference>
<comment type="caution">
    <text evidence="1">The sequence shown here is derived from an EMBL/GenBank/DDBJ whole genome shotgun (WGS) entry which is preliminary data.</text>
</comment>
<evidence type="ECO:0000313" key="1">
    <source>
        <dbReference type="EMBL" id="KAJ4728029.1"/>
    </source>
</evidence>
<dbReference type="EMBL" id="CM051394">
    <property type="protein sequence ID" value="KAJ4728029.1"/>
    <property type="molecule type" value="Genomic_DNA"/>
</dbReference>
<keyword evidence="2" id="KW-1185">Reference proteome</keyword>
<gene>
    <name evidence="1" type="ORF">OWV82_001033</name>
</gene>
<sequence>LFPAPARKKDSRHRENRMGNLFGKKKTSHQCDELLRLKQQPSSNLRLKVRISVSRLKELMAKADLSKHTPDLAQLILRQVFERKLTARVMAGEGLARSSLK</sequence>
<accession>A0ACC1YXX7</accession>
<evidence type="ECO:0000313" key="2">
    <source>
        <dbReference type="Proteomes" id="UP001164539"/>
    </source>
</evidence>
<feature type="non-terminal residue" evidence="1">
    <location>
        <position position="1"/>
    </location>
</feature>